<dbReference type="InterPro" id="IPR011047">
    <property type="entry name" value="Quinoprotein_ADH-like_sf"/>
</dbReference>
<feature type="chain" id="PRO_5046749892" evidence="2">
    <location>
        <begin position="27"/>
        <end position="1441"/>
    </location>
</feature>
<dbReference type="InterPro" id="IPR051465">
    <property type="entry name" value="Cell_Envelope_Struct_Comp"/>
</dbReference>
<dbReference type="Pfam" id="PF00395">
    <property type="entry name" value="SLH"/>
    <property type="match status" value="3"/>
</dbReference>
<dbReference type="EMBL" id="JASKHM010000007">
    <property type="protein sequence ID" value="MEQ4483347.1"/>
    <property type="molecule type" value="Genomic_DNA"/>
</dbReference>
<evidence type="ECO:0000313" key="6">
    <source>
        <dbReference type="Proteomes" id="UP001493487"/>
    </source>
</evidence>
<evidence type="ECO:0000313" key="5">
    <source>
        <dbReference type="EMBL" id="MEQ4483347.1"/>
    </source>
</evidence>
<accession>A0ABV1KU57</accession>
<dbReference type="PANTHER" id="PTHR43308">
    <property type="entry name" value="OUTER MEMBRANE PROTEIN ALPHA-RELATED"/>
    <property type="match status" value="1"/>
</dbReference>
<feature type="compositionally biased region" description="Basic and acidic residues" evidence="1">
    <location>
        <begin position="1018"/>
        <end position="1035"/>
    </location>
</feature>
<dbReference type="InterPro" id="IPR025883">
    <property type="entry name" value="Cadherin-like_domain"/>
</dbReference>
<gene>
    <name evidence="5" type="ORF">QJS35_13190</name>
</gene>
<protein>
    <submittedName>
        <fullName evidence="5">Cadherin-like beta sandwich domain-containing protein</fullName>
    </submittedName>
</protein>
<feature type="compositionally biased region" description="Polar residues" evidence="1">
    <location>
        <begin position="1008"/>
        <end position="1017"/>
    </location>
</feature>
<dbReference type="InterPro" id="IPR036116">
    <property type="entry name" value="FN3_sf"/>
</dbReference>
<evidence type="ECO:0000259" key="3">
    <source>
        <dbReference type="PROSITE" id="PS50853"/>
    </source>
</evidence>
<proteinExistence type="predicted"/>
<organism evidence="5 6">
    <name type="scientific">Cohnella silvisoli</name>
    <dbReference type="NCBI Taxonomy" id="2873699"/>
    <lineage>
        <taxon>Bacteria</taxon>
        <taxon>Bacillati</taxon>
        <taxon>Bacillota</taxon>
        <taxon>Bacilli</taxon>
        <taxon>Bacillales</taxon>
        <taxon>Paenibacillaceae</taxon>
        <taxon>Cohnella</taxon>
    </lineage>
</organism>
<dbReference type="InterPro" id="IPR001119">
    <property type="entry name" value="SLH_dom"/>
</dbReference>
<dbReference type="Gene3D" id="2.130.10.10">
    <property type="entry name" value="YVTN repeat-like/Quinoprotein amine dehydrogenase"/>
    <property type="match status" value="1"/>
</dbReference>
<dbReference type="InterPro" id="IPR015943">
    <property type="entry name" value="WD40/YVTN_repeat-like_dom_sf"/>
</dbReference>
<dbReference type="PROSITE" id="PS51272">
    <property type="entry name" value="SLH"/>
    <property type="match status" value="3"/>
</dbReference>
<dbReference type="CDD" id="cd00063">
    <property type="entry name" value="FN3"/>
    <property type="match status" value="1"/>
</dbReference>
<dbReference type="PROSITE" id="PS50853">
    <property type="entry name" value="FN3"/>
    <property type="match status" value="1"/>
</dbReference>
<sequence>MFKRALAMYLFCFSLLLFNFPISVFAAGHIDITTQHNDNARTGANLLETSLNTSNVNVEQFGKLFSIPVDGHIYAQPLYLSNMDIGGKTRNVIYVATMHNTVYCFDADDPAGVPLWSVNLGPSVPLPDDDIGWGMNYKDIMVEIGILSTPVIDRANNTIYLVAMTKVDGEFRYHLHALDIRTGEGKLAEPKLIEAVYPGKTKDGHSFTWQWRSNRQSQRSALTLANGRVYFGSASFADTGTYNGWILGYNAQTLEQEVVYNTTPDCETLSHCEAEGGVWMSSQGVTVDEEGNIYFMTGNGATDIVDGPNRGSSIVKLSGAAGTPAEIVDWFTPFNYEYLNYQDLDLSSGLLLVPGTNFLIGGGKEGRLYVVDKTNLGKYHVGDDSQIVASMQHAAVGNIHSSPIYWEGPAGNWFYIWGESDRLKAYKVDFNAATGQYSFPLVSQSTFTAPMHKMPGGFLSVSSNGNQAGSGIIWANIPQYDDANQKTVDGVLRAFDANDLSKELWNSELNPARDDSGNFGKFAAPTVANGKVYLATFSNQLMVYGLLSSDATLQNLTSSIVSLNPAFHADHLNYNVTVGSDMDSISLTPTANEIHASIKINDQTLDSGTSSAPISLNLGDNTINIAVTAQNGNKKTYTINVYKSNNNAYLSTLSMSGGSFAESFASEFFNYSATVPNETNAITLAYTLQDTNAKTVITLNGSAVTGAIPLTVGPNDIRVEVTADDGTTKQTYKINVTRLASPNAFIHSITLSGITINPGVTSDIYEYQATVPNDIDTTQITIVPADSQATTQAFLDDLPINQTIPLKEGLNVIKAVVTSQDGNHTQTYTLSITRDSPVFSMTLSGIALNQSVQSSVYDYTATVPYHISSTVLDAKWNGQPGNPVLQLNGDPIINPIPLDVGINEITVKINQSAQPYHIQVKRIDDVAPQWPAGTKVHAIGIASTQATLNWTPATDNIGVTGYRLYSVHAGTYTPVQTLGNVLTATLTGLNPDTPYTYTLRAIDGAGNESGNSPIETLTTKHSDDPDHNDDGHQHGPGDPPVGGPPMGGPPAGPGPAAPVASPDVNSDESDAPTEVKINLKKAAKVTEGTNEQGQPKITVTIDTELLAKALAAKPQAQRVIIEIPGSDGNARLLVPISTLKGLSGKNALSVVYNRIAGSPLEQWKQAAQEQGVQLATNPFVVHLYIDGKEVDDFPDAYLGITISVTGAITPYQSTAVSIDPIHKLRFVPSSFTGGDGKAEITIFSPYNGPFAITKAFKSFRDLNGHWSEQNVTELANKLIVDGTGEAEFSPNKAITRAEFTALLVRSLGLADKASDKSFRDIREADWFAAAIATALNAGLVSGIDEQSFMPNETINREQMLVMISRALELAGKDNTADIGILDSFKDVGDIAGWAKKAAAQALDAHIIEGAPGNSFNAKQDASRAQAAVMLKRMLQYLQFIN</sequence>
<dbReference type="SUPFAM" id="SSF50998">
    <property type="entry name" value="Quinoprotein alcohol dehydrogenase-like"/>
    <property type="match status" value="1"/>
</dbReference>
<keyword evidence="6" id="KW-1185">Reference proteome</keyword>
<dbReference type="SUPFAM" id="SSF49265">
    <property type="entry name" value="Fibronectin type III"/>
    <property type="match status" value="1"/>
</dbReference>
<comment type="caution">
    <text evidence="5">The sequence shown here is derived from an EMBL/GenBank/DDBJ whole genome shotgun (WGS) entry which is preliminary data.</text>
</comment>
<keyword evidence="2" id="KW-0732">Signal</keyword>
<feature type="domain" description="Fibronectin type-III" evidence="3">
    <location>
        <begin position="932"/>
        <end position="1022"/>
    </location>
</feature>
<dbReference type="Pfam" id="PF00041">
    <property type="entry name" value="fn3"/>
    <property type="match status" value="1"/>
</dbReference>
<feature type="domain" description="SLH" evidence="4">
    <location>
        <begin position="1381"/>
        <end position="1441"/>
    </location>
</feature>
<evidence type="ECO:0000256" key="1">
    <source>
        <dbReference type="SAM" id="MobiDB-lite"/>
    </source>
</evidence>
<feature type="compositionally biased region" description="Pro residues" evidence="1">
    <location>
        <begin position="1037"/>
        <end position="1056"/>
    </location>
</feature>
<dbReference type="InterPro" id="IPR013783">
    <property type="entry name" value="Ig-like_fold"/>
</dbReference>
<dbReference type="SMART" id="SM00060">
    <property type="entry name" value="FN3"/>
    <property type="match status" value="1"/>
</dbReference>
<feature type="domain" description="SLH" evidence="4">
    <location>
        <begin position="1314"/>
        <end position="1377"/>
    </location>
</feature>
<dbReference type="Proteomes" id="UP001493487">
    <property type="component" value="Unassembled WGS sequence"/>
</dbReference>
<feature type="domain" description="SLH" evidence="4">
    <location>
        <begin position="1254"/>
        <end position="1313"/>
    </location>
</feature>
<feature type="region of interest" description="Disordered" evidence="1">
    <location>
        <begin position="1002"/>
        <end position="1073"/>
    </location>
</feature>
<feature type="signal peptide" evidence="2">
    <location>
        <begin position="1"/>
        <end position="26"/>
    </location>
</feature>
<reference evidence="5 6" key="1">
    <citation type="journal article" date="2023" name="Genome Announc.">
        <title>Pan-Genome Analyses of the Genus Cohnella and Proposal of the Novel Species Cohnella silvisoli sp. nov., Isolated from Forest Soil.</title>
        <authorList>
            <person name="Wang C."/>
            <person name="Mao L."/>
            <person name="Bao G."/>
            <person name="Zhu H."/>
        </authorList>
    </citation>
    <scope>NUCLEOTIDE SEQUENCE [LARGE SCALE GENOMIC DNA]</scope>
    <source>
        <strain evidence="5 6">NL03-T5-1</strain>
    </source>
</reference>
<dbReference type="RefSeq" id="WP_232185914.1">
    <property type="nucleotide sequence ID" value="NZ_JAIOAP010000006.1"/>
</dbReference>
<evidence type="ECO:0000256" key="2">
    <source>
        <dbReference type="SAM" id="SignalP"/>
    </source>
</evidence>
<dbReference type="PANTHER" id="PTHR43308:SF5">
    <property type="entry name" value="S-LAYER PROTEIN _ PEPTIDOGLYCAN ENDO-BETA-N-ACETYLGLUCOSAMINIDASE"/>
    <property type="match status" value="1"/>
</dbReference>
<dbReference type="Gene3D" id="2.60.40.10">
    <property type="entry name" value="Immunoglobulins"/>
    <property type="match status" value="2"/>
</dbReference>
<dbReference type="Pfam" id="PF12733">
    <property type="entry name" value="Cadherin-like"/>
    <property type="match status" value="3"/>
</dbReference>
<name>A0ABV1KU57_9BACL</name>
<dbReference type="InterPro" id="IPR003961">
    <property type="entry name" value="FN3_dom"/>
</dbReference>
<evidence type="ECO:0000259" key="4">
    <source>
        <dbReference type="PROSITE" id="PS51272"/>
    </source>
</evidence>